<evidence type="ECO:0000256" key="6">
    <source>
        <dbReference type="ARBA" id="ARBA00023136"/>
    </source>
</evidence>
<feature type="transmembrane region" description="Helical" evidence="7">
    <location>
        <begin position="175"/>
        <end position="198"/>
    </location>
</feature>
<name>A0A4Q7M4S3_9MICO</name>
<dbReference type="InterPro" id="IPR035906">
    <property type="entry name" value="MetI-like_sf"/>
</dbReference>
<sequence length="314" mass="33512">MAPMVRYVFERLGYAAIVVWGAFTGAFFLLYIVPGDAAGGLTMGASGGDVEKLLAEQRQLLGLDRPVLVQYWDALSGAVNGDFGDSIYQRRPAVDVFFEAFPATLQLAFLGLALAVVLGVTLSVVIELTSWRWLRETLVSLPPVAVSLPPFVVALLLVQVVAFKLGWIDAFGDKTLLGLLVASLSIAVAGGGTVAQLLTANLRGALSSPYIESARNWGLSRFDVVVRHALRNAALPVITALGTLIGVMVGGTVLTETVFSRVGVGRLIVDSVNGRDMPVVLIAVTVSALIFVTVNFVVDLIYPVVDKRIRMEAR</sequence>
<keyword evidence="5 7" id="KW-1133">Transmembrane helix</keyword>
<dbReference type="PROSITE" id="PS50928">
    <property type="entry name" value="ABC_TM1"/>
    <property type="match status" value="1"/>
</dbReference>
<dbReference type="OrthoDB" id="9778910at2"/>
<accession>A0A4Q7M4S3</accession>
<keyword evidence="6 7" id="KW-0472">Membrane</keyword>
<evidence type="ECO:0000313" key="9">
    <source>
        <dbReference type="EMBL" id="RZS61937.1"/>
    </source>
</evidence>
<dbReference type="AlphaFoldDB" id="A0A4Q7M4S3"/>
<keyword evidence="4 7" id="KW-0812">Transmembrane</keyword>
<evidence type="ECO:0000313" key="10">
    <source>
        <dbReference type="Proteomes" id="UP000293852"/>
    </source>
</evidence>
<keyword evidence="3" id="KW-1003">Cell membrane</keyword>
<evidence type="ECO:0000256" key="1">
    <source>
        <dbReference type="ARBA" id="ARBA00004651"/>
    </source>
</evidence>
<protein>
    <submittedName>
        <fullName evidence="9">Peptide/nickel transport system permease protein</fullName>
    </submittedName>
</protein>
<dbReference type="Gene3D" id="1.10.3720.10">
    <property type="entry name" value="MetI-like"/>
    <property type="match status" value="1"/>
</dbReference>
<comment type="caution">
    <text evidence="9">The sequence shown here is derived from an EMBL/GenBank/DDBJ whole genome shotgun (WGS) entry which is preliminary data.</text>
</comment>
<evidence type="ECO:0000256" key="3">
    <source>
        <dbReference type="ARBA" id="ARBA00022475"/>
    </source>
</evidence>
<organism evidence="9 10">
    <name type="scientific">Xylanimonas ulmi</name>
    <dbReference type="NCBI Taxonomy" id="228973"/>
    <lineage>
        <taxon>Bacteria</taxon>
        <taxon>Bacillati</taxon>
        <taxon>Actinomycetota</taxon>
        <taxon>Actinomycetes</taxon>
        <taxon>Micrococcales</taxon>
        <taxon>Promicromonosporaceae</taxon>
        <taxon>Xylanimonas</taxon>
    </lineage>
</organism>
<keyword evidence="10" id="KW-1185">Reference proteome</keyword>
<dbReference type="Proteomes" id="UP000293852">
    <property type="component" value="Unassembled WGS sequence"/>
</dbReference>
<evidence type="ECO:0000256" key="5">
    <source>
        <dbReference type="ARBA" id="ARBA00022989"/>
    </source>
</evidence>
<dbReference type="SUPFAM" id="SSF161098">
    <property type="entry name" value="MetI-like"/>
    <property type="match status" value="1"/>
</dbReference>
<dbReference type="Pfam" id="PF00528">
    <property type="entry name" value="BPD_transp_1"/>
    <property type="match status" value="1"/>
</dbReference>
<feature type="transmembrane region" description="Helical" evidence="7">
    <location>
        <begin position="107"/>
        <end position="126"/>
    </location>
</feature>
<dbReference type="GO" id="GO:0005886">
    <property type="term" value="C:plasma membrane"/>
    <property type="evidence" value="ECO:0007669"/>
    <property type="project" value="UniProtKB-SubCell"/>
</dbReference>
<feature type="domain" description="ABC transmembrane type-1" evidence="8">
    <location>
        <begin position="101"/>
        <end position="302"/>
    </location>
</feature>
<dbReference type="EMBL" id="SGWX01000001">
    <property type="protein sequence ID" value="RZS61937.1"/>
    <property type="molecule type" value="Genomic_DNA"/>
</dbReference>
<feature type="transmembrane region" description="Helical" evidence="7">
    <location>
        <begin position="12"/>
        <end position="33"/>
    </location>
</feature>
<dbReference type="GO" id="GO:0055085">
    <property type="term" value="P:transmembrane transport"/>
    <property type="evidence" value="ECO:0007669"/>
    <property type="project" value="InterPro"/>
</dbReference>
<dbReference type="RefSeq" id="WP_130415003.1">
    <property type="nucleotide sequence ID" value="NZ_SGWX01000001.1"/>
</dbReference>
<feature type="transmembrane region" description="Helical" evidence="7">
    <location>
        <begin position="237"/>
        <end position="259"/>
    </location>
</feature>
<evidence type="ECO:0000259" key="8">
    <source>
        <dbReference type="PROSITE" id="PS50928"/>
    </source>
</evidence>
<evidence type="ECO:0000256" key="2">
    <source>
        <dbReference type="ARBA" id="ARBA00022448"/>
    </source>
</evidence>
<comment type="subcellular location">
    <subcellularLocation>
        <location evidence="1 7">Cell membrane</location>
        <topology evidence="1 7">Multi-pass membrane protein</topology>
    </subcellularLocation>
</comment>
<comment type="similarity">
    <text evidence="7">Belongs to the binding-protein-dependent transport system permease family.</text>
</comment>
<dbReference type="PANTHER" id="PTHR43163">
    <property type="entry name" value="DIPEPTIDE TRANSPORT SYSTEM PERMEASE PROTEIN DPPB-RELATED"/>
    <property type="match status" value="1"/>
</dbReference>
<reference evidence="9 10" key="1">
    <citation type="submission" date="2019-02" db="EMBL/GenBank/DDBJ databases">
        <title>Sequencing the genomes of 1000 actinobacteria strains.</title>
        <authorList>
            <person name="Klenk H.-P."/>
        </authorList>
    </citation>
    <scope>NUCLEOTIDE SEQUENCE [LARGE SCALE GENOMIC DNA]</scope>
    <source>
        <strain evidence="9 10">DSM 16932</strain>
    </source>
</reference>
<dbReference type="Pfam" id="PF19300">
    <property type="entry name" value="BPD_transp_1_N"/>
    <property type="match status" value="1"/>
</dbReference>
<feature type="transmembrane region" description="Helical" evidence="7">
    <location>
        <begin position="279"/>
        <end position="305"/>
    </location>
</feature>
<dbReference type="CDD" id="cd06261">
    <property type="entry name" value="TM_PBP2"/>
    <property type="match status" value="1"/>
</dbReference>
<evidence type="ECO:0000256" key="7">
    <source>
        <dbReference type="RuleBase" id="RU363032"/>
    </source>
</evidence>
<evidence type="ECO:0000256" key="4">
    <source>
        <dbReference type="ARBA" id="ARBA00022692"/>
    </source>
</evidence>
<dbReference type="InterPro" id="IPR000515">
    <property type="entry name" value="MetI-like"/>
</dbReference>
<dbReference type="InterPro" id="IPR045621">
    <property type="entry name" value="BPD_transp_1_N"/>
</dbReference>
<keyword evidence="2 7" id="KW-0813">Transport</keyword>
<gene>
    <name evidence="9" type="ORF">EV386_2253</name>
</gene>
<dbReference type="PANTHER" id="PTHR43163:SF6">
    <property type="entry name" value="DIPEPTIDE TRANSPORT SYSTEM PERMEASE PROTEIN DPPB-RELATED"/>
    <property type="match status" value="1"/>
</dbReference>
<proteinExistence type="inferred from homology"/>
<feature type="transmembrane region" description="Helical" evidence="7">
    <location>
        <begin position="138"/>
        <end position="163"/>
    </location>
</feature>